<evidence type="ECO:0000313" key="4">
    <source>
        <dbReference type="Proteomes" id="UP001153709"/>
    </source>
</evidence>
<dbReference type="GO" id="GO:0004143">
    <property type="term" value="F:ATP-dependent diacylglycerol kinase activity"/>
    <property type="evidence" value="ECO:0007669"/>
    <property type="project" value="InterPro"/>
</dbReference>
<dbReference type="EMBL" id="OU898276">
    <property type="protein sequence ID" value="CAG9827847.1"/>
    <property type="molecule type" value="Genomic_DNA"/>
</dbReference>
<dbReference type="Pfam" id="PF23578">
    <property type="entry name" value="DGKI"/>
    <property type="match status" value="1"/>
</dbReference>
<dbReference type="InterPro" id="IPR037607">
    <property type="entry name" value="DGK"/>
</dbReference>
<keyword evidence="4" id="KW-1185">Reference proteome</keyword>
<dbReference type="GO" id="GO:0007165">
    <property type="term" value="P:signal transduction"/>
    <property type="evidence" value="ECO:0007669"/>
    <property type="project" value="InterPro"/>
</dbReference>
<dbReference type="GO" id="GO:0005886">
    <property type="term" value="C:plasma membrane"/>
    <property type="evidence" value="ECO:0007669"/>
    <property type="project" value="TreeGrafter"/>
</dbReference>
<name>A0A9N9ST71_DIABA</name>
<evidence type="ECO:0000259" key="2">
    <source>
        <dbReference type="Pfam" id="PF23578"/>
    </source>
</evidence>
<dbReference type="AlphaFoldDB" id="A0A9N9ST71"/>
<gene>
    <name evidence="3" type="ORF">DIABBA_LOCUS1814</name>
</gene>
<organism evidence="3 4">
    <name type="scientific">Diabrotica balteata</name>
    <name type="common">Banded cucumber beetle</name>
    <dbReference type="NCBI Taxonomy" id="107213"/>
    <lineage>
        <taxon>Eukaryota</taxon>
        <taxon>Metazoa</taxon>
        <taxon>Ecdysozoa</taxon>
        <taxon>Arthropoda</taxon>
        <taxon>Hexapoda</taxon>
        <taxon>Insecta</taxon>
        <taxon>Pterygota</taxon>
        <taxon>Neoptera</taxon>
        <taxon>Endopterygota</taxon>
        <taxon>Coleoptera</taxon>
        <taxon>Polyphaga</taxon>
        <taxon>Cucujiformia</taxon>
        <taxon>Chrysomeloidea</taxon>
        <taxon>Chrysomelidae</taxon>
        <taxon>Galerucinae</taxon>
        <taxon>Diabroticina</taxon>
        <taxon>Diabroticites</taxon>
        <taxon>Diabrotica</taxon>
    </lineage>
</organism>
<feature type="region of interest" description="Disordered" evidence="1">
    <location>
        <begin position="201"/>
        <end position="270"/>
    </location>
</feature>
<dbReference type="PANTHER" id="PTHR11255:SF80">
    <property type="entry name" value="EYE-SPECIFIC DIACYLGLYCEROL KINASE"/>
    <property type="match status" value="1"/>
</dbReference>
<feature type="compositionally biased region" description="Polar residues" evidence="1">
    <location>
        <begin position="213"/>
        <end position="226"/>
    </location>
</feature>
<sequence>MEELFKEEQETEVSVSGCPGPEITLSEPLLQAGGHGTCITQCRSAKITTSKTIPMQVDGEACKLGPSIITLSHLNKAPMLAKRKFGKPVPIQTALDNLNVGVNKLTMSDYEQHHYDKDLLAQAAINIGKIEVSPGSDLEQVRAMINTMLEENKDKQMMCSDWCFIDSCTAERFFRIDKAQESLHYVVDICSENLYILECGDETVPPTPEDETANPSPTSNHQTSYNIPEMRISKEDDLDSPSDHPPLSPRNVDSQEEFTTSPDEGIPIDNQQLARVSSDASMKIRRYINIVLALTHLYTKPLIEVG</sequence>
<dbReference type="InterPro" id="IPR056383">
    <property type="entry name" value="DGKI-like_dom"/>
</dbReference>
<accession>A0A9N9ST71</accession>
<feature type="domain" description="Diacylglycerol kinase iota-like" evidence="2">
    <location>
        <begin position="97"/>
        <end position="198"/>
    </location>
</feature>
<proteinExistence type="predicted"/>
<reference evidence="3" key="1">
    <citation type="submission" date="2022-01" db="EMBL/GenBank/DDBJ databases">
        <authorList>
            <person name="King R."/>
        </authorList>
    </citation>
    <scope>NUCLEOTIDE SEQUENCE</scope>
</reference>
<evidence type="ECO:0000256" key="1">
    <source>
        <dbReference type="SAM" id="MobiDB-lite"/>
    </source>
</evidence>
<evidence type="ECO:0000313" key="3">
    <source>
        <dbReference type="EMBL" id="CAG9827847.1"/>
    </source>
</evidence>
<dbReference type="PANTHER" id="PTHR11255">
    <property type="entry name" value="DIACYLGLYCEROL KINASE"/>
    <property type="match status" value="1"/>
</dbReference>
<dbReference type="Proteomes" id="UP001153709">
    <property type="component" value="Chromosome 1"/>
</dbReference>
<protein>
    <recommendedName>
        <fullName evidence="2">Diacylglycerol kinase iota-like domain-containing protein</fullName>
    </recommendedName>
</protein>
<dbReference type="OrthoDB" id="6714717at2759"/>